<dbReference type="CDD" id="cd01120">
    <property type="entry name" value="RecA-like_superfamily"/>
    <property type="match status" value="1"/>
</dbReference>
<accession>B0TGI6</accession>
<evidence type="ECO:0000313" key="1">
    <source>
        <dbReference type="EMBL" id="ABZ83247.1"/>
    </source>
</evidence>
<proteinExistence type="predicted"/>
<dbReference type="HOGENOM" id="CLU_031028_0_0_9"/>
<dbReference type="eggNOG" id="COG0433">
    <property type="taxonomic scope" value="Bacteria"/>
</dbReference>
<dbReference type="AlphaFoldDB" id="B0TGI6"/>
<dbReference type="OrthoDB" id="5240402at2"/>
<reference evidence="1 2" key="1">
    <citation type="journal article" date="2008" name="J. Bacteriol.">
        <title>The genome of Heliobacterium modesticaldum, a phototrophic representative of the Firmicutes containing the simplest photosynthetic apparatus.</title>
        <authorList>
            <person name="Sattley W.M."/>
            <person name="Madigan M.T."/>
            <person name="Swingley W.D."/>
            <person name="Cheung P.C."/>
            <person name="Clocksin K.M."/>
            <person name="Conrad A.L."/>
            <person name="Dejesa L.C."/>
            <person name="Honchak B.M."/>
            <person name="Jung D.O."/>
            <person name="Karbach L.E."/>
            <person name="Kurdoglu A."/>
            <person name="Lahiri S."/>
            <person name="Mastrian S.D."/>
            <person name="Page L.E."/>
            <person name="Taylor H.L."/>
            <person name="Wang Z.T."/>
            <person name="Raymond J."/>
            <person name="Chen M."/>
            <person name="Blankenship R.E."/>
            <person name="Touchman J.W."/>
        </authorList>
    </citation>
    <scope>NUCLEOTIDE SEQUENCE [LARGE SCALE GENOMIC DNA]</scope>
    <source>
        <strain evidence="2">ATCC 51547 / Ice1</strain>
    </source>
</reference>
<dbReference type="Proteomes" id="UP000008550">
    <property type="component" value="Chromosome"/>
</dbReference>
<organism evidence="1 2">
    <name type="scientific">Heliobacterium modesticaldum (strain ATCC 51547 / Ice1)</name>
    <dbReference type="NCBI Taxonomy" id="498761"/>
    <lineage>
        <taxon>Bacteria</taxon>
        <taxon>Bacillati</taxon>
        <taxon>Bacillota</taxon>
        <taxon>Clostridia</taxon>
        <taxon>Eubacteriales</taxon>
        <taxon>Heliobacteriaceae</taxon>
        <taxon>Heliomicrobium</taxon>
    </lineage>
</organism>
<keyword evidence="2" id="KW-1185">Reference proteome</keyword>
<evidence type="ECO:0000313" key="2">
    <source>
        <dbReference type="Proteomes" id="UP000008550"/>
    </source>
</evidence>
<dbReference type="InterPro" id="IPR051162">
    <property type="entry name" value="T4SS_component"/>
</dbReference>
<dbReference type="KEGG" id="hmo:HM1_1331"/>
<dbReference type="PANTHER" id="PTHR30121">
    <property type="entry name" value="UNCHARACTERIZED PROTEIN YJGR-RELATED"/>
    <property type="match status" value="1"/>
</dbReference>
<dbReference type="SUPFAM" id="SSF52540">
    <property type="entry name" value="P-loop containing nucleoside triphosphate hydrolases"/>
    <property type="match status" value="1"/>
</dbReference>
<evidence type="ECO:0008006" key="3">
    <source>
        <dbReference type="Google" id="ProtNLM"/>
    </source>
</evidence>
<sequence length="570" mass="64547">MSKLIGRVLATEKNPTTMDEFNFWTNSDLKLHAFDIVKVVHIEGSYTFGVIENISHITDAQSFLTNFISSDFGDVDIDEPTLRVGMNYAKAKVSFNSKNLYTPVHNNAKVYLATADEITTALGLKVIQNPLVCGSLKMYEGTSEEVTLPVFLNSKFLLGPEGAHLNISGISGLASKTSYAMFLMKAIQDQYLKADTDDSVAFVIFNVKGKDLMAIDRPNDFSTDNPGEKERVLAEYKALGLSTEPFKNVKYYIPYTSNTSAKQSTYLSIDDVKSYTEYGQLKKFKYSYEDDKESLEMLFADIDDPQQTMEAIISKIIDDNDQDFGGGRVNTWTEFREKVDELSQRSQPAGRSSQQRVSNEISVLSWRKFKRIINKATKNDDMFANRPDPSKHECRLADELKKIRENEVYVIDIAKLPEDKQAFVFGDAVRTIYNLKLGEYDAESGVEPPSRIIIFIDELNKYASKEIPKSSPILREILDITERGRSLGVVLFAAEQFRSAIHPRVTGNCATHAYGRTNSIETSTADYRSLPSTYQNMLTRLEQGDYLVQNPIFRSLLKIRFPKPIYKQFK</sequence>
<dbReference type="Gene3D" id="3.40.50.300">
    <property type="entry name" value="P-loop containing nucleotide triphosphate hydrolases"/>
    <property type="match status" value="1"/>
</dbReference>
<gene>
    <name evidence="1" type="ORF">HM1_1331</name>
</gene>
<dbReference type="PANTHER" id="PTHR30121:SF6">
    <property type="entry name" value="SLR6007 PROTEIN"/>
    <property type="match status" value="1"/>
</dbReference>
<name>B0TGI6_HELMI</name>
<dbReference type="RefSeq" id="WP_012281782.1">
    <property type="nucleotide sequence ID" value="NC_010337.2"/>
</dbReference>
<dbReference type="EMBL" id="CP000930">
    <property type="protein sequence ID" value="ABZ83247.1"/>
    <property type="molecule type" value="Genomic_DNA"/>
</dbReference>
<dbReference type="InterPro" id="IPR027417">
    <property type="entry name" value="P-loop_NTPase"/>
</dbReference>
<dbReference type="STRING" id="498761.HM1_1331"/>
<protein>
    <recommendedName>
        <fullName evidence="3">ATP-binding protein</fullName>
    </recommendedName>
</protein>